<proteinExistence type="inferred from homology"/>
<evidence type="ECO:0000256" key="3">
    <source>
        <dbReference type="ARBA" id="ARBA00011182"/>
    </source>
</evidence>
<sequence>MSSTSSSPTLLGSSPPMALGRKDEEAGLLPLEGFEMLDKTAHVNEKAVWLDEDEETIPRPSLRQAFIDYSCILLNVTSTIAIVFINKIVLSDEQLRHCQISIAAYHFFISFVVLYIAGRILKMFPVVFLPVKEVFSVAAFFAGFLILGNLSLTFNSVSFYQLAKILTTPTVVFLNYIILGKTVTVPVLVSIAALCVGVGLITSASVFSNVLGTCIAVAAFTITALYQIWIGKKLTDLKVSPPQLLLNQAPVACGLLLLLCGFVDKVPVVEDLNMRSVHALAVSGFVAALLNVSQFLVIGRTSALTFNVISQLKTLAIVGLSWYHENRALSIMDVIGVVMTLASAYAYATVSKR</sequence>
<dbReference type="GO" id="GO:0000139">
    <property type="term" value="C:Golgi membrane"/>
    <property type="evidence" value="ECO:0007669"/>
    <property type="project" value="UniProtKB-SubCell"/>
</dbReference>
<dbReference type="AlphaFoldDB" id="A0AAV9PUF0"/>
<feature type="transmembrane region" description="Helical" evidence="7">
    <location>
        <begin position="244"/>
        <end position="264"/>
    </location>
</feature>
<feature type="transmembrane region" description="Helical" evidence="7">
    <location>
        <begin position="276"/>
        <end position="297"/>
    </location>
</feature>
<feature type="region of interest" description="Disordered" evidence="8">
    <location>
        <begin position="1"/>
        <end position="20"/>
    </location>
</feature>
<feature type="transmembrane region" description="Helical" evidence="7">
    <location>
        <begin position="329"/>
        <end position="348"/>
    </location>
</feature>
<feature type="compositionally biased region" description="Low complexity" evidence="8">
    <location>
        <begin position="1"/>
        <end position="16"/>
    </location>
</feature>
<keyword evidence="7" id="KW-0333">Golgi apparatus</keyword>
<evidence type="ECO:0000313" key="10">
    <source>
        <dbReference type="Proteomes" id="UP001345827"/>
    </source>
</evidence>
<keyword evidence="7" id="KW-0762">Sugar transport</keyword>
<keyword evidence="4 7" id="KW-0812">Transmembrane</keyword>
<keyword evidence="7" id="KW-0813">Transport</keyword>
<evidence type="ECO:0000256" key="6">
    <source>
        <dbReference type="ARBA" id="ARBA00023136"/>
    </source>
</evidence>
<comment type="subunit">
    <text evidence="3 7">Homooligomer.</text>
</comment>
<reference evidence="9 10" key="1">
    <citation type="submission" date="2023-06" db="EMBL/GenBank/DDBJ databases">
        <title>Black Yeasts Isolated from many extreme environments.</title>
        <authorList>
            <person name="Coleine C."/>
            <person name="Stajich J.E."/>
            <person name="Selbmann L."/>
        </authorList>
    </citation>
    <scope>NUCLEOTIDE SEQUENCE [LARGE SCALE GENOMIC DNA]</scope>
    <source>
        <strain evidence="9 10">CCFEE 5887</strain>
    </source>
</reference>
<name>A0AAV9PUF0_9PEZI</name>
<protein>
    <recommendedName>
        <fullName evidence="7">GDP-mannose transporter</fullName>
        <shortName evidence="7">GMT</shortName>
    </recommendedName>
</protein>
<dbReference type="InterPro" id="IPR050186">
    <property type="entry name" value="TPT_transporter"/>
</dbReference>
<evidence type="ECO:0000256" key="5">
    <source>
        <dbReference type="ARBA" id="ARBA00022989"/>
    </source>
</evidence>
<comment type="function">
    <text evidence="1 7">Involved in the import of GDP-mannose from the cytoplasm into the Golgi lumen.</text>
</comment>
<keyword evidence="7" id="KW-0968">Cytoplasmic vesicle</keyword>
<comment type="similarity">
    <text evidence="2 7">Belongs to the TPT transporter family. SLC35D subfamily.</text>
</comment>
<keyword evidence="5 7" id="KW-1133">Transmembrane helix</keyword>
<gene>
    <name evidence="9" type="ORF">LTR25_010728</name>
</gene>
<keyword evidence="7" id="KW-0256">Endoplasmic reticulum</keyword>
<evidence type="ECO:0000256" key="7">
    <source>
        <dbReference type="RuleBase" id="RU367097"/>
    </source>
</evidence>
<dbReference type="PANTHER" id="PTHR11132">
    <property type="entry name" value="SOLUTE CARRIER FAMILY 35"/>
    <property type="match status" value="1"/>
</dbReference>
<comment type="subcellular location">
    <subcellularLocation>
        <location evidence="7">Golgi apparatus membrane</location>
        <topology evidence="7">Multi-pass membrane protein</topology>
    </subcellularLocation>
    <subcellularLocation>
        <location evidence="7">Cytoplasmic vesicle membrane</location>
        <topology evidence="7">Multi-pass membrane protein</topology>
    </subcellularLocation>
    <subcellularLocation>
        <location evidence="7">Endoplasmic reticulum membrane</location>
        <topology evidence="7">Multi-pass membrane protein</topology>
    </subcellularLocation>
</comment>
<evidence type="ECO:0000256" key="2">
    <source>
        <dbReference type="ARBA" id="ARBA00010425"/>
    </source>
</evidence>
<dbReference type="GO" id="GO:0005789">
    <property type="term" value="C:endoplasmic reticulum membrane"/>
    <property type="evidence" value="ECO:0007669"/>
    <property type="project" value="UniProtKB-SubCell"/>
</dbReference>
<feature type="transmembrane region" description="Helical" evidence="7">
    <location>
        <begin position="102"/>
        <end position="121"/>
    </location>
</feature>
<evidence type="ECO:0000256" key="1">
    <source>
        <dbReference type="ARBA" id="ARBA00003420"/>
    </source>
</evidence>
<evidence type="ECO:0000256" key="4">
    <source>
        <dbReference type="ARBA" id="ARBA00022692"/>
    </source>
</evidence>
<dbReference type="Proteomes" id="UP001345827">
    <property type="component" value="Unassembled WGS sequence"/>
</dbReference>
<organism evidence="9 10">
    <name type="scientific">Vermiconidia calcicola</name>
    <dbReference type="NCBI Taxonomy" id="1690605"/>
    <lineage>
        <taxon>Eukaryota</taxon>
        <taxon>Fungi</taxon>
        <taxon>Dikarya</taxon>
        <taxon>Ascomycota</taxon>
        <taxon>Pezizomycotina</taxon>
        <taxon>Dothideomycetes</taxon>
        <taxon>Dothideomycetidae</taxon>
        <taxon>Mycosphaerellales</taxon>
        <taxon>Extremaceae</taxon>
        <taxon>Vermiconidia</taxon>
    </lineage>
</organism>
<evidence type="ECO:0000256" key="8">
    <source>
        <dbReference type="SAM" id="MobiDB-lite"/>
    </source>
</evidence>
<dbReference type="EMBL" id="JAXLQG010000029">
    <property type="protein sequence ID" value="KAK5528062.1"/>
    <property type="molecule type" value="Genomic_DNA"/>
</dbReference>
<keyword evidence="6 7" id="KW-0472">Membrane</keyword>
<feature type="transmembrane region" description="Helical" evidence="7">
    <location>
        <begin position="210"/>
        <end position="232"/>
    </location>
</feature>
<comment type="caution">
    <text evidence="9">The sequence shown here is derived from an EMBL/GenBank/DDBJ whole genome shotgun (WGS) entry which is preliminary data.</text>
</comment>
<feature type="transmembrane region" description="Helical" evidence="7">
    <location>
        <begin position="66"/>
        <end position="90"/>
    </location>
</feature>
<evidence type="ECO:0000313" key="9">
    <source>
        <dbReference type="EMBL" id="KAK5528062.1"/>
    </source>
</evidence>
<dbReference type="GO" id="GO:0030659">
    <property type="term" value="C:cytoplasmic vesicle membrane"/>
    <property type="evidence" value="ECO:0007669"/>
    <property type="project" value="UniProtKB-SubCell"/>
</dbReference>
<feature type="transmembrane region" description="Helical" evidence="7">
    <location>
        <begin position="133"/>
        <end position="152"/>
    </location>
</feature>
<accession>A0AAV9PUF0</accession>
<keyword evidence="10" id="KW-1185">Reference proteome</keyword>